<organism evidence="2">
    <name type="scientific">marine sediment metagenome</name>
    <dbReference type="NCBI Taxonomy" id="412755"/>
    <lineage>
        <taxon>unclassified sequences</taxon>
        <taxon>metagenomes</taxon>
        <taxon>ecological metagenomes</taxon>
    </lineage>
</organism>
<proteinExistence type="predicted"/>
<feature type="non-terminal residue" evidence="2">
    <location>
        <position position="156"/>
    </location>
</feature>
<dbReference type="EMBL" id="BARW01038972">
    <property type="protein sequence ID" value="GAJ17176.1"/>
    <property type="molecule type" value="Genomic_DNA"/>
</dbReference>
<keyword evidence="1" id="KW-0812">Transmembrane</keyword>
<comment type="caution">
    <text evidence="2">The sequence shown here is derived from an EMBL/GenBank/DDBJ whole genome shotgun (WGS) entry which is preliminary data.</text>
</comment>
<feature type="transmembrane region" description="Helical" evidence="1">
    <location>
        <begin position="12"/>
        <end position="33"/>
    </location>
</feature>
<evidence type="ECO:0008006" key="3">
    <source>
        <dbReference type="Google" id="ProtNLM"/>
    </source>
</evidence>
<protein>
    <recommendedName>
        <fullName evidence="3">Major facilitator superfamily (MFS) profile domain-containing protein</fullName>
    </recommendedName>
</protein>
<dbReference type="SUPFAM" id="SSF103473">
    <property type="entry name" value="MFS general substrate transporter"/>
    <property type="match status" value="1"/>
</dbReference>
<dbReference type="AlphaFoldDB" id="X1VMC9"/>
<dbReference type="PANTHER" id="PTHR23518">
    <property type="entry name" value="C-METHYLTRANSFERASE"/>
    <property type="match status" value="1"/>
</dbReference>
<dbReference type="GO" id="GO:0022857">
    <property type="term" value="F:transmembrane transporter activity"/>
    <property type="evidence" value="ECO:0007669"/>
    <property type="project" value="InterPro"/>
</dbReference>
<sequence length="156" mass="17656">DFSDKLGKRNPIVLFGYFFSVVFKFLMGIAGSWQQLVGIISFERFGKLRDAPRDAMIGVATRKHGRDFGLHRLIESIGGLMGILLVLFLFWKFGLGFRTIIFIAAGISAFSLVPLFFVSESKTKPIKDSLFKGLKKLDKRLKYFVFVVSVFTLANF</sequence>
<feature type="transmembrane region" description="Helical" evidence="1">
    <location>
        <begin position="97"/>
        <end position="119"/>
    </location>
</feature>
<evidence type="ECO:0000256" key="1">
    <source>
        <dbReference type="SAM" id="Phobius"/>
    </source>
</evidence>
<keyword evidence="1" id="KW-1133">Transmembrane helix</keyword>
<dbReference type="Gene3D" id="1.20.1250.20">
    <property type="entry name" value="MFS general substrate transporter like domains"/>
    <property type="match status" value="1"/>
</dbReference>
<feature type="non-terminal residue" evidence="2">
    <location>
        <position position="1"/>
    </location>
</feature>
<evidence type="ECO:0000313" key="2">
    <source>
        <dbReference type="EMBL" id="GAJ17176.1"/>
    </source>
</evidence>
<dbReference type="InterPro" id="IPR036259">
    <property type="entry name" value="MFS_trans_sf"/>
</dbReference>
<feature type="transmembrane region" description="Helical" evidence="1">
    <location>
        <begin position="73"/>
        <end position="91"/>
    </location>
</feature>
<gene>
    <name evidence="2" type="ORF">S12H4_59580</name>
</gene>
<keyword evidence="1" id="KW-0472">Membrane</keyword>
<dbReference type="Pfam" id="PF07690">
    <property type="entry name" value="MFS_1"/>
    <property type="match status" value="1"/>
</dbReference>
<dbReference type="InterPro" id="IPR011701">
    <property type="entry name" value="MFS"/>
</dbReference>
<reference evidence="2" key="1">
    <citation type="journal article" date="2014" name="Front. Microbiol.">
        <title>High frequency of phylogenetically diverse reductive dehalogenase-homologous genes in deep subseafloor sedimentary metagenomes.</title>
        <authorList>
            <person name="Kawai M."/>
            <person name="Futagami T."/>
            <person name="Toyoda A."/>
            <person name="Takaki Y."/>
            <person name="Nishi S."/>
            <person name="Hori S."/>
            <person name="Arai W."/>
            <person name="Tsubouchi T."/>
            <person name="Morono Y."/>
            <person name="Uchiyama I."/>
            <person name="Ito T."/>
            <person name="Fujiyama A."/>
            <person name="Inagaki F."/>
            <person name="Takami H."/>
        </authorList>
    </citation>
    <scope>NUCLEOTIDE SEQUENCE</scope>
    <source>
        <strain evidence="2">Expedition CK06-06</strain>
    </source>
</reference>
<name>X1VMC9_9ZZZZ</name>
<dbReference type="PANTHER" id="PTHR23518:SF2">
    <property type="entry name" value="MAJOR FACILITATOR SUPERFAMILY TRANSPORTER"/>
    <property type="match status" value="1"/>
</dbReference>
<accession>X1VMC9</accession>